<dbReference type="Pfam" id="PF04339">
    <property type="entry name" value="FemAB_like"/>
    <property type="match status" value="1"/>
</dbReference>
<protein>
    <submittedName>
        <fullName evidence="1">GNAT family N-acetyltransferase</fullName>
    </submittedName>
</protein>
<dbReference type="InterPro" id="IPR016181">
    <property type="entry name" value="Acyl_CoA_acyltransferase"/>
</dbReference>
<dbReference type="EMBL" id="CP046172">
    <property type="protein sequence ID" value="QIS12651.1"/>
    <property type="molecule type" value="Genomic_DNA"/>
</dbReference>
<organism evidence="1 2">
    <name type="scientific">Nocardia arthritidis</name>
    <dbReference type="NCBI Taxonomy" id="228602"/>
    <lineage>
        <taxon>Bacteria</taxon>
        <taxon>Bacillati</taxon>
        <taxon>Actinomycetota</taxon>
        <taxon>Actinomycetes</taxon>
        <taxon>Mycobacteriales</taxon>
        <taxon>Nocardiaceae</taxon>
        <taxon>Nocardia</taxon>
    </lineage>
</organism>
<sequence>MNTHIMAGGLDTGGLFDITECGLAESPVEWDHLVPATGIGFYSSRSWNLAMLGQNGARESVLIARDRRGALRAVVPVFRYDGGPGNSHLHPGTLFGGVDSVSDPAVRRWEPVTVVGSASGYGTAPAVSGDLAAWTAASDRVTATATGTVFIPHLTGSDVARLRAEWPSRPALLTSVRVSVPVPAVPEADYENTLRKRDRDRVRWERRLLSRGGRVITVEPITEANIEEIAGLQEKTQRRHNTYGDTRQFVERYRQIRSVFGDALFAFICRHEGRAIGSLSCIEHGTTLIGRSAGLDYDRTGRYAEYFNLMIHEPLRYCLRRGLRELDLGVAGYRQKLLRGGKAVPVWSILLRPPSGWTRKDTVHHNRAAAQRLRADLGPTCPPELADFFEHIQQTGTAM</sequence>
<proteinExistence type="predicted"/>
<dbReference type="Proteomes" id="UP000503540">
    <property type="component" value="Chromosome"/>
</dbReference>
<dbReference type="KEGG" id="nah:F5544_23970"/>
<keyword evidence="2" id="KW-1185">Reference proteome</keyword>
<accession>A0A6G9YHI1</accession>
<dbReference type="GO" id="GO:0016740">
    <property type="term" value="F:transferase activity"/>
    <property type="evidence" value="ECO:0007669"/>
    <property type="project" value="UniProtKB-KW"/>
</dbReference>
<dbReference type="SUPFAM" id="SSF55729">
    <property type="entry name" value="Acyl-CoA N-acyltransferases (Nat)"/>
    <property type="match status" value="1"/>
</dbReference>
<reference evidence="1 2" key="1">
    <citation type="journal article" date="2019" name="ACS Chem. Biol.">
        <title>Identification and Mobilization of a Cryptic Antibiotic Biosynthesis Gene Locus from a Human-Pathogenic Nocardia Isolate.</title>
        <authorList>
            <person name="Herisse M."/>
            <person name="Ishida K."/>
            <person name="Porter J.L."/>
            <person name="Howden B."/>
            <person name="Hertweck C."/>
            <person name="Stinear T.P."/>
            <person name="Pidot S.J."/>
        </authorList>
    </citation>
    <scope>NUCLEOTIDE SEQUENCE [LARGE SCALE GENOMIC DNA]</scope>
    <source>
        <strain evidence="1 2">AUSMDU00012717</strain>
    </source>
</reference>
<dbReference type="RefSeq" id="WP_167475309.1">
    <property type="nucleotide sequence ID" value="NZ_CP046172.1"/>
</dbReference>
<dbReference type="AlphaFoldDB" id="A0A6G9YHI1"/>
<dbReference type="Gene3D" id="3.40.630.30">
    <property type="match status" value="1"/>
</dbReference>
<name>A0A6G9YHI1_9NOCA</name>
<gene>
    <name evidence="1" type="ORF">F5544_23970</name>
</gene>
<dbReference type="InterPro" id="IPR007434">
    <property type="entry name" value="FemAB-like"/>
</dbReference>
<evidence type="ECO:0000313" key="2">
    <source>
        <dbReference type="Proteomes" id="UP000503540"/>
    </source>
</evidence>
<evidence type="ECO:0000313" key="1">
    <source>
        <dbReference type="EMBL" id="QIS12651.1"/>
    </source>
</evidence>
<keyword evidence="1" id="KW-0808">Transferase</keyword>